<feature type="compositionally biased region" description="Polar residues" evidence="1">
    <location>
        <begin position="68"/>
        <end position="82"/>
    </location>
</feature>
<dbReference type="Gene3D" id="6.10.140.1020">
    <property type="match status" value="1"/>
</dbReference>
<evidence type="ECO:0000313" key="2">
    <source>
        <dbReference type="EMBL" id="TFY69446.1"/>
    </source>
</evidence>
<feature type="compositionally biased region" description="Low complexity" evidence="1">
    <location>
        <begin position="118"/>
        <end position="134"/>
    </location>
</feature>
<organism evidence="2 3">
    <name type="scientific">Dentipellis fragilis</name>
    <dbReference type="NCBI Taxonomy" id="205917"/>
    <lineage>
        <taxon>Eukaryota</taxon>
        <taxon>Fungi</taxon>
        <taxon>Dikarya</taxon>
        <taxon>Basidiomycota</taxon>
        <taxon>Agaricomycotina</taxon>
        <taxon>Agaricomycetes</taxon>
        <taxon>Russulales</taxon>
        <taxon>Hericiaceae</taxon>
        <taxon>Dentipellis</taxon>
    </lineage>
</organism>
<feature type="compositionally biased region" description="Polar residues" evidence="1">
    <location>
        <begin position="405"/>
        <end position="418"/>
    </location>
</feature>
<dbReference type="EMBL" id="SEOQ01000137">
    <property type="protein sequence ID" value="TFY69446.1"/>
    <property type="molecule type" value="Genomic_DNA"/>
</dbReference>
<feature type="compositionally biased region" description="Polar residues" evidence="1">
    <location>
        <begin position="49"/>
        <end position="59"/>
    </location>
</feature>
<feature type="compositionally biased region" description="Basic and acidic residues" evidence="1">
    <location>
        <begin position="83"/>
        <end position="93"/>
    </location>
</feature>
<feature type="region of interest" description="Disordered" evidence="1">
    <location>
        <begin position="436"/>
        <end position="526"/>
    </location>
</feature>
<name>A0A4Y9Z3N3_9AGAM</name>
<evidence type="ECO:0000256" key="1">
    <source>
        <dbReference type="SAM" id="MobiDB-lite"/>
    </source>
</evidence>
<feature type="region of interest" description="Disordered" evidence="1">
    <location>
        <begin position="252"/>
        <end position="302"/>
    </location>
</feature>
<comment type="caution">
    <text evidence="2">The sequence shown here is derived from an EMBL/GenBank/DDBJ whole genome shotgun (WGS) entry which is preliminary data.</text>
</comment>
<feature type="compositionally biased region" description="Polar residues" evidence="1">
    <location>
        <begin position="351"/>
        <end position="360"/>
    </location>
</feature>
<feature type="region of interest" description="Disordered" evidence="1">
    <location>
        <begin position="573"/>
        <end position="592"/>
    </location>
</feature>
<dbReference type="Proteomes" id="UP000298327">
    <property type="component" value="Unassembled WGS sequence"/>
</dbReference>
<sequence length="700" mass="75076">MSATTVAHPVNSSFPPKLSESTLRTALLTRLRTLSTTPFLLKDRDRQSNEPISSTQLSSREIFPGDPSRTSNLPTSILPSNTDRGDHDYRGARDTTPGETSETRMHGDAVPDEAGPCLLPSSPSSSADFKLSSPGLCQSGSPPSSPPTLHLGQTECEIDNDVFLTSANEENGAYTSSNTTQSFDMVVKHSPDSQDGPAMNSGRFDLGSTELSDHSEGADDSVSTFTATAPASAPLVQHLASEYDSELASVSFPSGDLGNPTVVARQDMSQPDCPNKSPVSSQASAVRHDLAPDDQAHADVDVSTTTPSLVTYDLASALPTALSPKRVVEGTSLDSVMQTPELDLSDAVEPNMQSSESTKMSVEPESAAQSPPLFTSSPPRSSPLPASSALGSPSATPFPVVLPVTSMSDDPSRTSSLAPSVFAATKNQVDGELENEGFNLISPPSSPLRIQSSPGPLAFHDEASDSTPELCLGKRRRSLEDENEAHTSGAQSIVHTPLKRLRKDDIYSSPPRPIARTEAHDPCLPEVISQEARDSIPFSIKLQGNFDPHSQDTLRALDEAPFCRPRRYRLWSADSPSSGGRSRSKRDDDENKLEVLSKKWRESGREAAYELWSIVKEAAETGGGKNDGAWASGWGWDDDQKVKVEEDSEQVGEGASAANYGEDVEKENEVEETIGVMLRRLGIAPETLGWDDKQENFVDD</sequence>
<feature type="region of interest" description="Disordered" evidence="1">
    <location>
        <begin position="332"/>
        <end position="419"/>
    </location>
</feature>
<dbReference type="AlphaFoldDB" id="A0A4Y9Z3N3"/>
<proteinExistence type="predicted"/>
<protein>
    <submittedName>
        <fullName evidence="2">Uncharacterized protein</fullName>
    </submittedName>
</protein>
<accession>A0A4Y9Z3N3</accession>
<feature type="region of interest" description="Disordered" evidence="1">
    <location>
        <begin position="42"/>
        <end position="151"/>
    </location>
</feature>
<dbReference type="OrthoDB" id="27934at2759"/>
<evidence type="ECO:0000313" key="3">
    <source>
        <dbReference type="Proteomes" id="UP000298327"/>
    </source>
</evidence>
<gene>
    <name evidence="2" type="ORF">EVG20_g3168</name>
</gene>
<dbReference type="STRING" id="205917.A0A4Y9Z3N3"/>
<feature type="region of interest" description="Disordered" evidence="1">
    <location>
        <begin position="621"/>
        <end position="668"/>
    </location>
</feature>
<feature type="compositionally biased region" description="Basic and acidic residues" evidence="1">
    <location>
        <begin position="286"/>
        <end position="300"/>
    </location>
</feature>
<keyword evidence="3" id="KW-1185">Reference proteome</keyword>
<feature type="region of interest" description="Disordered" evidence="1">
    <location>
        <begin position="189"/>
        <end position="222"/>
    </location>
</feature>
<reference evidence="2 3" key="1">
    <citation type="submission" date="2019-02" db="EMBL/GenBank/DDBJ databases">
        <title>Genome sequencing of the rare red list fungi Dentipellis fragilis.</title>
        <authorList>
            <person name="Buettner E."/>
            <person name="Kellner H."/>
        </authorList>
    </citation>
    <scope>NUCLEOTIDE SEQUENCE [LARGE SCALE GENOMIC DNA]</scope>
    <source>
        <strain evidence="2 3">DSM 105465</strain>
    </source>
</reference>
<feature type="compositionally biased region" description="Low complexity" evidence="1">
    <location>
        <begin position="370"/>
        <end position="397"/>
    </location>
</feature>